<sequence length="327" mass="36640">MDEDEDANVKDQTKQEPMDVEGHADNTTHMQEADVPEGATREEEGMGVDADTKVEKKDEEILIHESVEEREVRQVMKGLEQALDNVSDDNVTIRHCRYWRKTERLETLKQFCCAPGAQGKDVLIGSRTLFEGVDSLQRYCRVLIWNTLPWNWSQFHQCVSRLVRKGQREHVLVFVLFPERRIQNEVGLWNYQKEKFHLMVDKMALACKVLDDAGMATDYESILDATGDLAALLSELVPSRPTSGDGTVSARAVVSDGDDDDVQVLDATEPQKQQARSPSGNKSKRPRGVKRSAPESPAIADGGASMTKKQKGRRARGNTSDDPICLD</sequence>
<reference evidence="2" key="1">
    <citation type="submission" date="2021-01" db="EMBL/GenBank/DDBJ databases">
        <authorList>
            <person name="Corre E."/>
            <person name="Pelletier E."/>
            <person name="Niang G."/>
            <person name="Scheremetjew M."/>
            <person name="Finn R."/>
            <person name="Kale V."/>
            <person name="Holt S."/>
            <person name="Cochrane G."/>
            <person name="Meng A."/>
            <person name="Brown T."/>
            <person name="Cohen L."/>
        </authorList>
    </citation>
    <scope>NUCLEOTIDE SEQUENCE</scope>
    <source>
        <strain evidence="2">CCMP1594</strain>
    </source>
</reference>
<evidence type="ECO:0000313" key="3">
    <source>
        <dbReference type="EMBL" id="CAE0806049.1"/>
    </source>
</evidence>
<protein>
    <submittedName>
        <fullName evidence="2">Uncharacterized protein</fullName>
    </submittedName>
</protein>
<evidence type="ECO:0000256" key="1">
    <source>
        <dbReference type="SAM" id="MobiDB-lite"/>
    </source>
</evidence>
<organism evidence="2">
    <name type="scientific">Eutreptiella gymnastica</name>
    <dbReference type="NCBI Taxonomy" id="73025"/>
    <lineage>
        <taxon>Eukaryota</taxon>
        <taxon>Discoba</taxon>
        <taxon>Euglenozoa</taxon>
        <taxon>Euglenida</taxon>
        <taxon>Spirocuta</taxon>
        <taxon>Euglenophyceae</taxon>
        <taxon>Eutreptiales</taxon>
        <taxon>Eutreptiaceae</taxon>
        <taxon>Eutreptiella</taxon>
    </lineage>
</organism>
<dbReference type="AlphaFoldDB" id="A0A6T1YEN3"/>
<dbReference type="SUPFAM" id="SSF52540">
    <property type="entry name" value="P-loop containing nucleoside triphosphate hydrolases"/>
    <property type="match status" value="1"/>
</dbReference>
<feature type="compositionally biased region" description="Basic and acidic residues" evidence="1">
    <location>
        <begin position="7"/>
        <end position="26"/>
    </location>
</feature>
<accession>A0A6T1YEN3</accession>
<evidence type="ECO:0000313" key="2">
    <source>
        <dbReference type="EMBL" id="CAE0806048.1"/>
    </source>
</evidence>
<feature type="compositionally biased region" description="Basic and acidic residues" evidence="1">
    <location>
        <begin position="39"/>
        <end position="48"/>
    </location>
</feature>
<feature type="compositionally biased region" description="Polar residues" evidence="1">
    <location>
        <begin position="270"/>
        <end position="281"/>
    </location>
</feature>
<name>A0A6T1YEN3_9EUGL</name>
<dbReference type="InterPro" id="IPR027417">
    <property type="entry name" value="P-loop_NTPase"/>
</dbReference>
<dbReference type="EMBL" id="HBJA01048615">
    <property type="protein sequence ID" value="CAE0806049.1"/>
    <property type="molecule type" value="Transcribed_RNA"/>
</dbReference>
<dbReference type="EMBL" id="HBJA01048614">
    <property type="protein sequence ID" value="CAE0806048.1"/>
    <property type="molecule type" value="Transcribed_RNA"/>
</dbReference>
<feature type="region of interest" description="Disordered" evidence="1">
    <location>
        <begin position="1"/>
        <end position="48"/>
    </location>
</feature>
<proteinExistence type="predicted"/>
<feature type="region of interest" description="Disordered" evidence="1">
    <location>
        <begin position="267"/>
        <end position="327"/>
    </location>
</feature>
<dbReference type="Gene3D" id="3.40.50.300">
    <property type="entry name" value="P-loop containing nucleotide triphosphate hydrolases"/>
    <property type="match status" value="1"/>
</dbReference>
<gene>
    <name evidence="2" type="ORF">EGYM00163_LOCUS17174</name>
    <name evidence="3" type="ORF">EGYM00163_LOCUS17175</name>
</gene>